<keyword evidence="7" id="KW-0378">Hydrolase</keyword>
<proteinExistence type="inferred from homology"/>
<dbReference type="PROSITE" id="PS00211">
    <property type="entry name" value="ABC_TRANSPORTER_1"/>
    <property type="match status" value="2"/>
</dbReference>
<dbReference type="GO" id="GO:0005524">
    <property type="term" value="F:ATP binding"/>
    <property type="evidence" value="ECO:0007669"/>
    <property type="project" value="UniProtKB-KW"/>
</dbReference>
<dbReference type="PANTHER" id="PTHR42855">
    <property type="entry name" value="ABC TRANSPORTER ATP-BINDING SUBUNIT"/>
    <property type="match status" value="1"/>
</dbReference>
<dbReference type="Pfam" id="PF12848">
    <property type="entry name" value="ABC_tran_Xtn"/>
    <property type="match status" value="1"/>
</dbReference>
<dbReference type="PROSITE" id="PS50893">
    <property type="entry name" value="ABC_TRANSPORTER_2"/>
    <property type="match status" value="2"/>
</dbReference>
<dbReference type="InterPro" id="IPR003593">
    <property type="entry name" value="AAA+_ATPase"/>
</dbReference>
<evidence type="ECO:0000256" key="2">
    <source>
        <dbReference type="ARBA" id="ARBA00022490"/>
    </source>
</evidence>
<dbReference type="InterPro" id="IPR032781">
    <property type="entry name" value="ABC_tran_Xtn"/>
</dbReference>
<dbReference type="InterPro" id="IPR037118">
    <property type="entry name" value="Val-tRNA_synth_C_sf"/>
</dbReference>
<dbReference type="CDD" id="cd03221">
    <property type="entry name" value="ABCF_EF-3"/>
    <property type="match status" value="2"/>
</dbReference>
<dbReference type="Gene3D" id="3.40.50.300">
    <property type="entry name" value="P-loop containing nucleotide triphosphate hydrolases"/>
    <property type="match status" value="2"/>
</dbReference>
<dbReference type="FunFam" id="3.40.50.300:FF:000011">
    <property type="entry name" value="Putative ABC transporter ATP-binding component"/>
    <property type="match status" value="1"/>
</dbReference>
<dbReference type="SMART" id="SM00382">
    <property type="entry name" value="AAA"/>
    <property type="match status" value="2"/>
</dbReference>
<feature type="coiled-coil region" evidence="12">
    <location>
        <begin position="522"/>
        <end position="617"/>
    </location>
</feature>
<dbReference type="PANTHER" id="PTHR42855:SF1">
    <property type="entry name" value="ABC TRANSPORTER DOMAIN-CONTAINING PROTEIN"/>
    <property type="match status" value="1"/>
</dbReference>
<gene>
    <name evidence="14" type="ORF">C4S77_01835</name>
</gene>
<evidence type="ECO:0000256" key="4">
    <source>
        <dbReference type="ARBA" id="ARBA00022730"/>
    </source>
</evidence>
<evidence type="ECO:0000313" key="15">
    <source>
        <dbReference type="Proteomes" id="UP000238042"/>
    </source>
</evidence>
<evidence type="ECO:0000256" key="6">
    <source>
        <dbReference type="ARBA" id="ARBA00022741"/>
    </source>
</evidence>
<accession>A0A2S8AGT7</accession>
<evidence type="ECO:0000256" key="1">
    <source>
        <dbReference type="ARBA" id="ARBA00005868"/>
    </source>
</evidence>
<keyword evidence="3" id="KW-0820">tRNA-binding</keyword>
<evidence type="ECO:0000256" key="7">
    <source>
        <dbReference type="ARBA" id="ARBA00022801"/>
    </source>
</evidence>
<sequence>MNYLSVNNLSKSFGIRSLFKNVSFHINEGDQIALVAKNGSGKSTLLKILAGKETSDSGEVILNKDVKTIMFEQNDSFDNNLLTKDYIFTHSNPILDIVYQYEKMVEENPENPDLIKLIEKMDQLEGWKVEPIIKEIISKLKIDFLSQRIESLSGGQRKRIALAKFLIDISFEKGHILLILDEPTNHLDIDMVEWLEYFLNKENKTLILVTHDRYFLDSICTKILELEDETIYTHNGDYETYVSNKALRIENQIAQTDKAKNLYRKELEWMRRQPKARTSKSKSRIDNFYITEEKSKQKTNDSNIQLDMQMTRLGKKIIEMKNVSKQYGDKIILDNFSHSFARGSKIGIIGKNGVGKTTFLKILENKENIDSGIIERGETVNIGHFKQGGINFKEELRLIDFVKEIADYFPLSNGKQLIASQFLEMFLFTPETQYTPIAKLSGGERKRLQLLSVLFKNPNFLILDEPTNDLDLPTLTVLENFLNEYQGCLLIVSHDRYFMDKVTDELMIFEGEGKISWFIGNYTQYYIQKKELENTKDEKEKSKKINISPSINEEINKTKKLSFKEKRELELLEKEIPKLEKEKENLTELISNPNLNFEEIQKISTQLEAVIQKIEEKEFRWLEINE</sequence>
<keyword evidence="2" id="KW-0963">Cytoplasm</keyword>
<evidence type="ECO:0000256" key="10">
    <source>
        <dbReference type="ARBA" id="ARBA00022884"/>
    </source>
</evidence>
<dbReference type="InterPro" id="IPR051309">
    <property type="entry name" value="ABCF_ATPase"/>
</dbReference>
<organism evidence="14 15">
    <name type="scientific">Apibacter adventoris</name>
    <dbReference type="NCBI Taxonomy" id="1679466"/>
    <lineage>
        <taxon>Bacteria</taxon>
        <taxon>Pseudomonadati</taxon>
        <taxon>Bacteroidota</taxon>
        <taxon>Flavobacteriia</taxon>
        <taxon>Flavobacteriales</taxon>
        <taxon>Weeksellaceae</taxon>
        <taxon>Apibacter</taxon>
    </lineage>
</organism>
<evidence type="ECO:0000256" key="9">
    <source>
        <dbReference type="ARBA" id="ARBA00022845"/>
    </source>
</evidence>
<name>A0A2S8AGT7_9FLAO</name>
<dbReference type="AlphaFoldDB" id="A0A2S8AGT7"/>
<dbReference type="GO" id="GO:0019843">
    <property type="term" value="F:rRNA binding"/>
    <property type="evidence" value="ECO:0007669"/>
    <property type="project" value="UniProtKB-KW"/>
</dbReference>
<feature type="domain" description="ABC transporter" evidence="13">
    <location>
        <begin position="4"/>
        <end position="253"/>
    </location>
</feature>
<evidence type="ECO:0000313" key="14">
    <source>
        <dbReference type="EMBL" id="PQL95559.1"/>
    </source>
</evidence>
<dbReference type="GO" id="GO:0006412">
    <property type="term" value="P:translation"/>
    <property type="evidence" value="ECO:0007669"/>
    <property type="project" value="UniProtKB-KW"/>
</dbReference>
<feature type="domain" description="ABC transporter" evidence="13">
    <location>
        <begin position="318"/>
        <end position="531"/>
    </location>
</feature>
<evidence type="ECO:0000259" key="13">
    <source>
        <dbReference type="PROSITE" id="PS50893"/>
    </source>
</evidence>
<dbReference type="InterPro" id="IPR003439">
    <property type="entry name" value="ABC_transporter-like_ATP-bd"/>
</dbReference>
<dbReference type="GO" id="GO:0003677">
    <property type="term" value="F:DNA binding"/>
    <property type="evidence" value="ECO:0007669"/>
    <property type="project" value="InterPro"/>
</dbReference>
<evidence type="ECO:0000256" key="8">
    <source>
        <dbReference type="ARBA" id="ARBA00022840"/>
    </source>
</evidence>
<dbReference type="InterPro" id="IPR017871">
    <property type="entry name" value="ABC_transporter-like_CS"/>
</dbReference>
<dbReference type="Pfam" id="PF16326">
    <property type="entry name" value="ABC_tran_CTD"/>
    <property type="match status" value="1"/>
</dbReference>
<keyword evidence="6" id="KW-0547">Nucleotide-binding</keyword>
<dbReference type="Proteomes" id="UP000238042">
    <property type="component" value="Unassembled WGS sequence"/>
</dbReference>
<evidence type="ECO:0000256" key="12">
    <source>
        <dbReference type="SAM" id="Coils"/>
    </source>
</evidence>
<dbReference type="Gene3D" id="1.10.287.380">
    <property type="entry name" value="Valyl-tRNA synthetase, C-terminal domain"/>
    <property type="match status" value="1"/>
</dbReference>
<protein>
    <submittedName>
        <fullName evidence="14">ABC transporter</fullName>
    </submittedName>
</protein>
<keyword evidence="12" id="KW-0175">Coiled coil</keyword>
<dbReference type="SUPFAM" id="SSF52540">
    <property type="entry name" value="P-loop containing nucleoside triphosphate hydrolases"/>
    <property type="match status" value="2"/>
</dbReference>
<keyword evidence="4" id="KW-0699">rRNA-binding</keyword>
<dbReference type="EMBL" id="PSZM01000001">
    <property type="protein sequence ID" value="PQL95559.1"/>
    <property type="molecule type" value="Genomic_DNA"/>
</dbReference>
<keyword evidence="9" id="KW-0810">Translation regulation</keyword>
<dbReference type="InterPro" id="IPR032524">
    <property type="entry name" value="ABC_tran_C"/>
</dbReference>
<evidence type="ECO:0000256" key="5">
    <source>
        <dbReference type="ARBA" id="ARBA00022737"/>
    </source>
</evidence>
<comment type="similarity">
    <text evidence="1">Belongs to the ABC transporter superfamily. ABCF family. Translational throttle EttA subfamily.</text>
</comment>
<evidence type="ECO:0000256" key="3">
    <source>
        <dbReference type="ARBA" id="ARBA00022555"/>
    </source>
</evidence>
<keyword evidence="5" id="KW-0677">Repeat</keyword>
<evidence type="ECO:0000256" key="11">
    <source>
        <dbReference type="ARBA" id="ARBA00022917"/>
    </source>
</evidence>
<dbReference type="FunFam" id="3.40.50.300:FF:000183">
    <property type="entry name" value="ABC transporter ATP-binding protein yjjK"/>
    <property type="match status" value="1"/>
</dbReference>
<comment type="caution">
    <text evidence="14">The sequence shown here is derived from an EMBL/GenBank/DDBJ whole genome shotgun (WGS) entry which is preliminary data.</text>
</comment>
<keyword evidence="10" id="KW-0694">RNA-binding</keyword>
<keyword evidence="15" id="KW-1185">Reference proteome</keyword>
<keyword evidence="8" id="KW-0067">ATP-binding</keyword>
<reference evidence="14 15" key="1">
    <citation type="submission" date="2018-02" db="EMBL/GenBank/DDBJ databases">
        <title>Genome sequences of Apibacter spp., gut symbionts of Asian honey bees.</title>
        <authorList>
            <person name="Kwong W.K."/>
            <person name="Steele M.I."/>
            <person name="Moran N.A."/>
        </authorList>
    </citation>
    <scope>NUCLEOTIDE SEQUENCE [LARGE SCALE GENOMIC DNA]</scope>
    <source>
        <strain evidence="15">wkB301</strain>
    </source>
</reference>
<keyword evidence="11" id="KW-0648">Protein biosynthesis</keyword>
<dbReference type="RefSeq" id="WP_105245629.1">
    <property type="nucleotide sequence ID" value="NZ_PSZM01000001.1"/>
</dbReference>
<dbReference type="GO" id="GO:0000049">
    <property type="term" value="F:tRNA binding"/>
    <property type="evidence" value="ECO:0007669"/>
    <property type="project" value="UniProtKB-KW"/>
</dbReference>
<dbReference type="GO" id="GO:0016887">
    <property type="term" value="F:ATP hydrolysis activity"/>
    <property type="evidence" value="ECO:0007669"/>
    <property type="project" value="InterPro"/>
</dbReference>
<dbReference type="Pfam" id="PF00005">
    <property type="entry name" value="ABC_tran"/>
    <property type="match status" value="2"/>
</dbReference>
<dbReference type="GO" id="GO:0006417">
    <property type="term" value="P:regulation of translation"/>
    <property type="evidence" value="ECO:0007669"/>
    <property type="project" value="UniProtKB-KW"/>
</dbReference>
<dbReference type="OrthoDB" id="1521973at2"/>
<dbReference type="InterPro" id="IPR027417">
    <property type="entry name" value="P-loop_NTPase"/>
</dbReference>